<comment type="subcellular location">
    <subcellularLocation>
        <location evidence="1">Membrane</location>
    </subcellularLocation>
</comment>
<dbReference type="Proteomes" id="UP000245119">
    <property type="component" value="Linkage Group LG2"/>
</dbReference>
<dbReference type="PANTHER" id="PTHR44755:SF11">
    <property type="entry name" value="ATRIAL NATRIURETIC PEPTIDE RECEPTOR 3 ISOFORM X1"/>
    <property type="match status" value="1"/>
</dbReference>
<dbReference type="PANTHER" id="PTHR44755">
    <property type="entry name" value="NATRIURETIC PEPTIDE RECEPTOR 3-RELATED"/>
    <property type="match status" value="1"/>
</dbReference>
<dbReference type="InterPro" id="IPR001828">
    <property type="entry name" value="ANF_lig-bd_rcpt"/>
</dbReference>
<dbReference type="InterPro" id="IPR028082">
    <property type="entry name" value="Peripla_BP_I"/>
</dbReference>
<sequence>MMAMRMVLGALLALASCIGCSAVGGTIINNSTAKQNVIISTLLPYDPQWLFAMPRVREALNLAVEEVTSSPNAILRCCNLILDYRDSQCRIDDGMNEAINAFVTNTVHVFFGPCCDYSAAPVGRQVKFWKIPLITAGALSSDFAKKDMYALVTRIGPNFNSLLHFIFSMFNEFAWRRVTLMYDPDGQEYIVEKFCHIAANAIHSGLRRAINRITINGIDRAAINRMDEEVMGWRRQCAEDEREAANSNASYLHIKGRAR</sequence>
<accession>A0A2T7PRZ3</accession>
<comment type="caution">
    <text evidence="7">The sequence shown here is derived from an EMBL/GenBank/DDBJ whole genome shotgun (WGS) entry which is preliminary data.</text>
</comment>
<dbReference type="SUPFAM" id="SSF53822">
    <property type="entry name" value="Periplasmic binding protein-like I"/>
    <property type="match status" value="1"/>
</dbReference>
<evidence type="ECO:0000313" key="7">
    <source>
        <dbReference type="EMBL" id="PVD36189.1"/>
    </source>
</evidence>
<dbReference type="PROSITE" id="PS51257">
    <property type="entry name" value="PROKAR_LIPOPROTEIN"/>
    <property type="match status" value="1"/>
</dbReference>
<dbReference type="Pfam" id="PF01094">
    <property type="entry name" value="ANF_receptor"/>
    <property type="match status" value="1"/>
</dbReference>
<feature type="domain" description="Receptor ligand binding region" evidence="6">
    <location>
        <begin position="56"/>
        <end position="193"/>
    </location>
</feature>
<keyword evidence="4" id="KW-0472">Membrane</keyword>
<keyword evidence="5" id="KW-0732">Signal</keyword>
<dbReference type="GO" id="GO:0017046">
    <property type="term" value="F:peptide hormone binding"/>
    <property type="evidence" value="ECO:0007669"/>
    <property type="project" value="TreeGrafter"/>
</dbReference>
<dbReference type="GO" id="GO:0007165">
    <property type="term" value="P:signal transduction"/>
    <property type="evidence" value="ECO:0007669"/>
    <property type="project" value="TreeGrafter"/>
</dbReference>
<keyword evidence="3" id="KW-1133">Transmembrane helix</keyword>
<protein>
    <recommendedName>
        <fullName evidence="6">Receptor ligand binding region domain-containing protein</fullName>
    </recommendedName>
</protein>
<gene>
    <name evidence="7" type="ORF">C0Q70_03164</name>
</gene>
<evidence type="ECO:0000313" key="8">
    <source>
        <dbReference type="Proteomes" id="UP000245119"/>
    </source>
</evidence>
<evidence type="ECO:0000256" key="4">
    <source>
        <dbReference type="ARBA" id="ARBA00023136"/>
    </source>
</evidence>
<name>A0A2T7PRZ3_POMCA</name>
<feature type="chain" id="PRO_5015654901" description="Receptor ligand binding region domain-containing protein" evidence="5">
    <location>
        <begin position="23"/>
        <end position="259"/>
    </location>
</feature>
<dbReference type="Gene3D" id="3.40.50.2300">
    <property type="match status" value="1"/>
</dbReference>
<dbReference type="GO" id="GO:0038023">
    <property type="term" value="F:signaling receptor activity"/>
    <property type="evidence" value="ECO:0007669"/>
    <property type="project" value="TreeGrafter"/>
</dbReference>
<dbReference type="InterPro" id="IPR052612">
    <property type="entry name" value="ANP_Clearance_Receptor"/>
</dbReference>
<dbReference type="GO" id="GO:0016020">
    <property type="term" value="C:membrane"/>
    <property type="evidence" value="ECO:0007669"/>
    <property type="project" value="UniProtKB-SubCell"/>
</dbReference>
<keyword evidence="2" id="KW-0812">Transmembrane</keyword>
<feature type="signal peptide" evidence="5">
    <location>
        <begin position="1"/>
        <end position="22"/>
    </location>
</feature>
<evidence type="ECO:0000256" key="3">
    <source>
        <dbReference type="ARBA" id="ARBA00022989"/>
    </source>
</evidence>
<dbReference type="OrthoDB" id="10065302at2759"/>
<dbReference type="EMBL" id="PZQS01000002">
    <property type="protein sequence ID" value="PVD36189.1"/>
    <property type="molecule type" value="Genomic_DNA"/>
</dbReference>
<evidence type="ECO:0000256" key="2">
    <source>
        <dbReference type="ARBA" id="ARBA00022692"/>
    </source>
</evidence>
<organism evidence="7 8">
    <name type="scientific">Pomacea canaliculata</name>
    <name type="common">Golden apple snail</name>
    <dbReference type="NCBI Taxonomy" id="400727"/>
    <lineage>
        <taxon>Eukaryota</taxon>
        <taxon>Metazoa</taxon>
        <taxon>Spiralia</taxon>
        <taxon>Lophotrochozoa</taxon>
        <taxon>Mollusca</taxon>
        <taxon>Gastropoda</taxon>
        <taxon>Caenogastropoda</taxon>
        <taxon>Architaenioglossa</taxon>
        <taxon>Ampullarioidea</taxon>
        <taxon>Ampullariidae</taxon>
        <taxon>Pomacea</taxon>
    </lineage>
</organism>
<evidence type="ECO:0000256" key="5">
    <source>
        <dbReference type="SAM" id="SignalP"/>
    </source>
</evidence>
<dbReference type="AlphaFoldDB" id="A0A2T7PRZ3"/>
<keyword evidence="8" id="KW-1185">Reference proteome</keyword>
<evidence type="ECO:0000256" key="1">
    <source>
        <dbReference type="ARBA" id="ARBA00004370"/>
    </source>
</evidence>
<reference evidence="7 8" key="1">
    <citation type="submission" date="2018-04" db="EMBL/GenBank/DDBJ databases">
        <title>The genome of golden apple snail Pomacea canaliculata provides insight into stress tolerance and invasive adaptation.</title>
        <authorList>
            <person name="Liu C."/>
            <person name="Liu B."/>
            <person name="Ren Y."/>
            <person name="Zhang Y."/>
            <person name="Wang H."/>
            <person name="Li S."/>
            <person name="Jiang F."/>
            <person name="Yin L."/>
            <person name="Zhang G."/>
            <person name="Qian W."/>
            <person name="Fan W."/>
        </authorList>
    </citation>
    <scope>NUCLEOTIDE SEQUENCE [LARGE SCALE GENOMIC DNA]</scope>
    <source>
        <strain evidence="7">SZHN2017</strain>
        <tissue evidence="7">Muscle</tissue>
    </source>
</reference>
<proteinExistence type="predicted"/>
<evidence type="ECO:0000259" key="6">
    <source>
        <dbReference type="Pfam" id="PF01094"/>
    </source>
</evidence>